<dbReference type="InterPro" id="IPR002401">
    <property type="entry name" value="Cyt_P450_E_grp-I"/>
</dbReference>
<evidence type="ECO:0000256" key="3">
    <source>
        <dbReference type="ARBA" id="ARBA00010617"/>
    </source>
</evidence>
<gene>
    <name evidence="11" type="ORF">H0E87_013329</name>
</gene>
<keyword evidence="9 10" id="KW-0472">Membrane</keyword>
<dbReference type="PRINTS" id="PR00463">
    <property type="entry name" value="EP450I"/>
</dbReference>
<dbReference type="PANTHER" id="PTHR47943">
    <property type="entry name" value="CYTOCHROME P450 93A3-LIKE"/>
    <property type="match status" value="1"/>
</dbReference>
<dbReference type="GO" id="GO:0005506">
    <property type="term" value="F:iron ion binding"/>
    <property type="evidence" value="ECO:0007669"/>
    <property type="project" value="InterPro"/>
</dbReference>
<dbReference type="EMBL" id="JACEGQ020000006">
    <property type="protein sequence ID" value="KAH8506465.1"/>
    <property type="molecule type" value="Genomic_DNA"/>
</dbReference>
<reference evidence="11" key="1">
    <citation type="journal article" date="2021" name="J. Hered.">
        <title>Genome Assembly of Salicaceae Populus deltoides (Eastern Cottonwood) I-69 Based on Nanopore Sequencing and Hi-C Technologies.</title>
        <authorList>
            <person name="Bai S."/>
            <person name="Wu H."/>
            <person name="Zhang J."/>
            <person name="Pan Z."/>
            <person name="Zhao W."/>
            <person name="Li Z."/>
            <person name="Tong C."/>
        </authorList>
    </citation>
    <scope>NUCLEOTIDE SEQUENCE</scope>
    <source>
        <tissue evidence="11">Leaf</tissue>
    </source>
</reference>
<name>A0A8T2YMU2_POPDE</name>
<keyword evidence="12" id="KW-1185">Reference proteome</keyword>
<evidence type="ECO:0000313" key="12">
    <source>
        <dbReference type="Proteomes" id="UP000807159"/>
    </source>
</evidence>
<comment type="caution">
    <text evidence="11">The sequence shown here is derived from an EMBL/GenBank/DDBJ whole genome shotgun (WGS) entry which is preliminary data.</text>
</comment>
<keyword evidence="6" id="KW-0560">Oxidoreductase</keyword>
<dbReference type="Proteomes" id="UP000807159">
    <property type="component" value="Chromosome 6"/>
</dbReference>
<evidence type="ECO:0000256" key="9">
    <source>
        <dbReference type="ARBA" id="ARBA00023136"/>
    </source>
</evidence>
<evidence type="ECO:0000256" key="10">
    <source>
        <dbReference type="SAM" id="Phobius"/>
    </source>
</evidence>
<evidence type="ECO:0000256" key="6">
    <source>
        <dbReference type="ARBA" id="ARBA00023002"/>
    </source>
</evidence>
<accession>A0A8T2YMU2</accession>
<comment type="similarity">
    <text evidence="3">Belongs to the cytochrome P450 family.</text>
</comment>
<evidence type="ECO:0008006" key="13">
    <source>
        <dbReference type="Google" id="ProtNLM"/>
    </source>
</evidence>
<evidence type="ECO:0000313" key="11">
    <source>
        <dbReference type="EMBL" id="KAH8506465.1"/>
    </source>
</evidence>
<dbReference type="SUPFAM" id="SSF48264">
    <property type="entry name" value="Cytochrome P450"/>
    <property type="match status" value="1"/>
</dbReference>
<comment type="cofactor">
    <cofactor evidence="1">
        <name>heme</name>
        <dbReference type="ChEBI" id="CHEBI:30413"/>
    </cofactor>
</comment>
<proteinExistence type="inferred from homology"/>
<protein>
    <recommendedName>
        <fullName evidence="13">Cytochrome P450</fullName>
    </recommendedName>
</protein>
<evidence type="ECO:0000256" key="8">
    <source>
        <dbReference type="ARBA" id="ARBA00023033"/>
    </source>
</evidence>
<organism evidence="11 12">
    <name type="scientific">Populus deltoides</name>
    <name type="common">Eastern poplar</name>
    <name type="synonym">Eastern cottonwood</name>
    <dbReference type="NCBI Taxonomy" id="3696"/>
    <lineage>
        <taxon>Eukaryota</taxon>
        <taxon>Viridiplantae</taxon>
        <taxon>Streptophyta</taxon>
        <taxon>Embryophyta</taxon>
        <taxon>Tracheophyta</taxon>
        <taxon>Spermatophyta</taxon>
        <taxon>Magnoliopsida</taxon>
        <taxon>eudicotyledons</taxon>
        <taxon>Gunneridae</taxon>
        <taxon>Pentapetalae</taxon>
        <taxon>rosids</taxon>
        <taxon>fabids</taxon>
        <taxon>Malpighiales</taxon>
        <taxon>Salicaceae</taxon>
        <taxon>Saliceae</taxon>
        <taxon>Populus</taxon>
    </lineage>
</organism>
<keyword evidence="7" id="KW-0408">Iron</keyword>
<dbReference type="Pfam" id="PF00067">
    <property type="entry name" value="p450"/>
    <property type="match status" value="1"/>
</dbReference>
<dbReference type="GO" id="GO:0020037">
    <property type="term" value="F:heme binding"/>
    <property type="evidence" value="ECO:0007669"/>
    <property type="project" value="InterPro"/>
</dbReference>
<feature type="transmembrane region" description="Helical" evidence="10">
    <location>
        <begin position="7"/>
        <end position="29"/>
    </location>
</feature>
<dbReference type="InterPro" id="IPR001128">
    <property type="entry name" value="Cyt_P450"/>
</dbReference>
<dbReference type="GO" id="GO:0004497">
    <property type="term" value="F:monooxygenase activity"/>
    <property type="evidence" value="ECO:0007669"/>
    <property type="project" value="UniProtKB-KW"/>
</dbReference>
<evidence type="ECO:0000256" key="7">
    <source>
        <dbReference type="ARBA" id="ARBA00023004"/>
    </source>
</evidence>
<dbReference type="GO" id="GO:0016705">
    <property type="term" value="F:oxidoreductase activity, acting on paired donors, with incorporation or reduction of molecular oxygen"/>
    <property type="evidence" value="ECO:0007669"/>
    <property type="project" value="InterPro"/>
</dbReference>
<evidence type="ECO:0000256" key="2">
    <source>
        <dbReference type="ARBA" id="ARBA00004370"/>
    </source>
</evidence>
<keyword evidence="5" id="KW-0479">Metal-binding</keyword>
<dbReference type="InterPro" id="IPR036396">
    <property type="entry name" value="Cyt_P450_sf"/>
</dbReference>
<keyword evidence="4" id="KW-0349">Heme</keyword>
<sequence length="427" mass="48513">MATDDHGFAYYCYLGSSWIAIILVVQLFIKTCTSFCTKTRHPPSPPALPIIGHLHLLSSRLPSSLKTLASQYGSLMLIRFGSTPIFVVFDFYDGNAEYGTYWRFMKKLCMTELFAGTQLDRFIHIREQETLKLLKSLVEKSREGKPCDLGEELSVFSSNIICRMAIGKRCMENPNLPIEIRKVVGDIMKNAAKFSFNGVFGPLSRFDFLGKGKRLVSATWKYDQLMEQLMKKYEEKVELINGGDEGEKDVMEILMETYKDTNSELKLTRRHIKKFFLEIFFAGVETIATAMQSAITELIQNPAVFTKLWEEIHLNVGSDNRLVKESDVPSLPFLQAVVKETLRLSPIGTLRARQCNVDTKINGYDIKSGSRILINAYAIMRDSNTWDKPDEFMPERFLSAKSTDGVDNHPTLDFKGSAILRLGIERC</sequence>
<keyword evidence="8" id="KW-0503">Monooxygenase</keyword>
<keyword evidence="10" id="KW-1133">Transmembrane helix</keyword>
<dbReference type="AlphaFoldDB" id="A0A8T2YMU2"/>
<dbReference type="PANTHER" id="PTHR47943:SF8">
    <property type="entry name" value="CYTOCHROME P450"/>
    <property type="match status" value="1"/>
</dbReference>
<dbReference type="Gene3D" id="1.10.630.10">
    <property type="entry name" value="Cytochrome P450"/>
    <property type="match status" value="1"/>
</dbReference>
<comment type="subcellular location">
    <subcellularLocation>
        <location evidence="2">Membrane</location>
    </subcellularLocation>
</comment>
<keyword evidence="10" id="KW-0812">Transmembrane</keyword>
<evidence type="ECO:0000256" key="4">
    <source>
        <dbReference type="ARBA" id="ARBA00022617"/>
    </source>
</evidence>
<evidence type="ECO:0000256" key="5">
    <source>
        <dbReference type="ARBA" id="ARBA00022723"/>
    </source>
</evidence>
<dbReference type="GO" id="GO:0016020">
    <property type="term" value="C:membrane"/>
    <property type="evidence" value="ECO:0007669"/>
    <property type="project" value="UniProtKB-SubCell"/>
</dbReference>
<evidence type="ECO:0000256" key="1">
    <source>
        <dbReference type="ARBA" id="ARBA00001971"/>
    </source>
</evidence>